<accession>A0A2S6BVJ8</accession>
<sequence>MENSPLEKLPAELRNEIYRLAVSANKPLNVCARSPGYHKAVQPPITRVCRQIRGESLGIFYHCNDLVFKVVSAECWDDGADNIGDRMDEIELWLKCTRKKNRAAIRNLQIVCGSNFRPPNYDSEWQFLKGMLLEHGYGEKEKRKNILKCSIHVHLVFNYWARKAAILLGGLSIEAYRAKQELHSRKPFEDSGFNVQVTSEQVHNA</sequence>
<dbReference type="OrthoDB" id="3650885at2759"/>
<evidence type="ECO:0000313" key="1">
    <source>
        <dbReference type="EMBL" id="PPJ51509.1"/>
    </source>
</evidence>
<evidence type="ECO:0000313" key="2">
    <source>
        <dbReference type="Proteomes" id="UP000237631"/>
    </source>
</evidence>
<dbReference type="AlphaFoldDB" id="A0A2S6BVJ8"/>
<protein>
    <recommendedName>
        <fullName evidence="3">F-box domain-containing protein</fullName>
    </recommendedName>
</protein>
<organism evidence="1 2">
    <name type="scientific">Cercospora berteroae</name>
    <dbReference type="NCBI Taxonomy" id="357750"/>
    <lineage>
        <taxon>Eukaryota</taxon>
        <taxon>Fungi</taxon>
        <taxon>Dikarya</taxon>
        <taxon>Ascomycota</taxon>
        <taxon>Pezizomycotina</taxon>
        <taxon>Dothideomycetes</taxon>
        <taxon>Dothideomycetidae</taxon>
        <taxon>Mycosphaerellales</taxon>
        <taxon>Mycosphaerellaceae</taxon>
        <taxon>Cercospora</taxon>
    </lineage>
</organism>
<gene>
    <name evidence="1" type="ORF">CBER1_07967</name>
</gene>
<name>A0A2S6BVJ8_9PEZI</name>
<dbReference type="EMBL" id="PNEN01001751">
    <property type="protein sequence ID" value="PPJ51509.1"/>
    <property type="molecule type" value="Genomic_DNA"/>
</dbReference>
<dbReference type="Proteomes" id="UP000237631">
    <property type="component" value="Unassembled WGS sequence"/>
</dbReference>
<evidence type="ECO:0008006" key="3">
    <source>
        <dbReference type="Google" id="ProtNLM"/>
    </source>
</evidence>
<keyword evidence="2" id="KW-1185">Reference proteome</keyword>
<dbReference type="PANTHER" id="PTHR42085:SF1">
    <property type="entry name" value="F-BOX DOMAIN-CONTAINING PROTEIN"/>
    <property type="match status" value="1"/>
</dbReference>
<proteinExistence type="predicted"/>
<reference evidence="2" key="1">
    <citation type="journal article" date="2017" name="bioRxiv">
        <title>Conservation of a gene cluster reveals novel cercosporin biosynthetic mechanisms and extends production to the genus Colletotrichum.</title>
        <authorList>
            <person name="de Jonge R."/>
            <person name="Ebert M.K."/>
            <person name="Huitt-Roehl C.R."/>
            <person name="Pal P."/>
            <person name="Suttle J.C."/>
            <person name="Spanner R.E."/>
            <person name="Neubauer J.D."/>
            <person name="Jurick W.M.II."/>
            <person name="Stott K.A."/>
            <person name="Secor G.A."/>
            <person name="Thomma B.P.H.J."/>
            <person name="Van de Peer Y."/>
            <person name="Townsend C.A."/>
            <person name="Bolton M.D."/>
        </authorList>
    </citation>
    <scope>NUCLEOTIDE SEQUENCE [LARGE SCALE GENOMIC DNA]</scope>
    <source>
        <strain evidence="2">CBS538.71</strain>
    </source>
</reference>
<comment type="caution">
    <text evidence="1">The sequence shown here is derived from an EMBL/GenBank/DDBJ whole genome shotgun (WGS) entry which is preliminary data.</text>
</comment>
<dbReference type="InterPro" id="IPR038883">
    <property type="entry name" value="AN11006-like"/>
</dbReference>
<dbReference type="PANTHER" id="PTHR42085">
    <property type="entry name" value="F-BOX DOMAIN-CONTAINING PROTEIN"/>
    <property type="match status" value="1"/>
</dbReference>